<sequence>MCDYLFPKHMGEHSKTQGWEVLIMGI</sequence>
<organism evidence="1">
    <name type="scientific">Arundo donax</name>
    <name type="common">Giant reed</name>
    <name type="synonym">Donax arundinaceus</name>
    <dbReference type="NCBI Taxonomy" id="35708"/>
    <lineage>
        <taxon>Eukaryota</taxon>
        <taxon>Viridiplantae</taxon>
        <taxon>Streptophyta</taxon>
        <taxon>Embryophyta</taxon>
        <taxon>Tracheophyta</taxon>
        <taxon>Spermatophyta</taxon>
        <taxon>Magnoliopsida</taxon>
        <taxon>Liliopsida</taxon>
        <taxon>Poales</taxon>
        <taxon>Poaceae</taxon>
        <taxon>PACMAD clade</taxon>
        <taxon>Arundinoideae</taxon>
        <taxon>Arundineae</taxon>
        <taxon>Arundo</taxon>
    </lineage>
</organism>
<name>A0A0A8ZM83_ARUDO</name>
<proteinExistence type="predicted"/>
<reference evidence="1" key="2">
    <citation type="journal article" date="2015" name="Data Brief">
        <title>Shoot transcriptome of the giant reed, Arundo donax.</title>
        <authorList>
            <person name="Barrero R.A."/>
            <person name="Guerrero F.D."/>
            <person name="Moolhuijzen P."/>
            <person name="Goolsby J.A."/>
            <person name="Tidwell J."/>
            <person name="Bellgard S.E."/>
            <person name="Bellgard M.I."/>
        </authorList>
    </citation>
    <scope>NUCLEOTIDE SEQUENCE</scope>
    <source>
        <tissue evidence="1">Shoot tissue taken approximately 20 cm above the soil surface</tissue>
    </source>
</reference>
<dbReference type="EMBL" id="GBRH01257984">
    <property type="protein sequence ID" value="JAD39911.1"/>
    <property type="molecule type" value="Transcribed_RNA"/>
</dbReference>
<dbReference type="AlphaFoldDB" id="A0A0A8ZM83"/>
<protein>
    <submittedName>
        <fullName evidence="1">Uncharacterized protein</fullName>
    </submittedName>
</protein>
<evidence type="ECO:0000313" key="1">
    <source>
        <dbReference type="EMBL" id="JAD39911.1"/>
    </source>
</evidence>
<reference evidence="1" key="1">
    <citation type="submission" date="2014-09" db="EMBL/GenBank/DDBJ databases">
        <authorList>
            <person name="Magalhaes I.L.F."/>
            <person name="Oliveira U."/>
            <person name="Santos F.R."/>
            <person name="Vidigal T.H.D.A."/>
            <person name="Brescovit A.D."/>
            <person name="Santos A.J."/>
        </authorList>
    </citation>
    <scope>NUCLEOTIDE SEQUENCE</scope>
    <source>
        <tissue evidence="1">Shoot tissue taken approximately 20 cm above the soil surface</tissue>
    </source>
</reference>
<accession>A0A0A8ZM83</accession>